<gene>
    <name evidence="1" type="ordered locus">Aboo_0961</name>
</gene>
<dbReference type="CDD" id="cd04645">
    <property type="entry name" value="LbH_gamma_CA_like"/>
    <property type="match status" value="1"/>
</dbReference>
<dbReference type="SUPFAM" id="SSF51161">
    <property type="entry name" value="Trimeric LpxA-like enzymes"/>
    <property type="match status" value="1"/>
</dbReference>
<evidence type="ECO:0000313" key="1">
    <source>
        <dbReference type="EMBL" id="ADD08770.1"/>
    </source>
</evidence>
<keyword evidence="2" id="KW-1185">Reference proteome</keyword>
<dbReference type="KEGG" id="abi:Aboo_0961"/>
<dbReference type="Pfam" id="PF00132">
    <property type="entry name" value="Hexapep"/>
    <property type="match status" value="2"/>
</dbReference>
<organism evidence="1 2">
    <name type="scientific">Aciduliprofundum boonei (strain DSM 19572 / T469)</name>
    <dbReference type="NCBI Taxonomy" id="439481"/>
    <lineage>
        <taxon>Archaea</taxon>
        <taxon>Methanobacteriati</taxon>
        <taxon>Thermoplasmatota</taxon>
        <taxon>DHVE2 group</taxon>
        <taxon>Candidatus Aciduliprofundum</taxon>
    </lineage>
</organism>
<protein>
    <submittedName>
        <fullName evidence="1">Ferripyochelin binding protein</fullName>
    </submittedName>
</protein>
<dbReference type="PANTHER" id="PTHR13061:SF29">
    <property type="entry name" value="GAMMA CARBONIC ANHYDRASE-LIKE 1, MITOCHONDRIAL-RELATED"/>
    <property type="match status" value="1"/>
</dbReference>
<dbReference type="InterPro" id="IPR050484">
    <property type="entry name" value="Transf_Hexapept/Carb_Anhydrase"/>
</dbReference>
<dbReference type="AlphaFoldDB" id="B5ID83"/>
<dbReference type="EMBL" id="CP001941">
    <property type="protein sequence ID" value="ADD08770.1"/>
    <property type="molecule type" value="Genomic_DNA"/>
</dbReference>
<dbReference type="HOGENOM" id="CLU_064827_4_0_2"/>
<dbReference type="STRING" id="439481.Aboo_0961"/>
<reference evidence="1" key="1">
    <citation type="submission" date="2010-02" db="EMBL/GenBank/DDBJ databases">
        <title>Complete sequence of Aciduliprofundum boonei T469.</title>
        <authorList>
            <consortium name="US DOE Joint Genome Institute"/>
            <person name="Lucas S."/>
            <person name="Copeland A."/>
            <person name="Lapidus A."/>
            <person name="Cheng J.-F."/>
            <person name="Bruce D."/>
            <person name="Goodwin L."/>
            <person name="Pitluck S."/>
            <person name="Saunders E."/>
            <person name="Detter J.C."/>
            <person name="Han C."/>
            <person name="Tapia R."/>
            <person name="Land M."/>
            <person name="Hauser L."/>
            <person name="Kyrpides N."/>
            <person name="Mikhailova N."/>
            <person name="Flores G."/>
            <person name="Reysenbach A.-L."/>
            <person name="Woyke T."/>
        </authorList>
    </citation>
    <scope>NUCLEOTIDE SEQUENCE</scope>
    <source>
        <strain evidence="1">T469</strain>
    </source>
</reference>
<dbReference type="Gene3D" id="2.160.10.10">
    <property type="entry name" value="Hexapeptide repeat proteins"/>
    <property type="match status" value="1"/>
</dbReference>
<dbReference type="Proteomes" id="UP000001400">
    <property type="component" value="Chromosome"/>
</dbReference>
<dbReference type="PANTHER" id="PTHR13061">
    <property type="entry name" value="DYNACTIN SUBUNIT P25"/>
    <property type="match status" value="1"/>
</dbReference>
<dbReference type="RefSeq" id="WP_008084278.1">
    <property type="nucleotide sequence ID" value="NC_013926.1"/>
</dbReference>
<name>B5ID83_ACIB4</name>
<dbReference type="eggNOG" id="arCOG01849">
    <property type="taxonomic scope" value="Archaea"/>
</dbReference>
<sequence length="170" mass="18150">MEIIKPRIHNSAYIAPTATIIGDVEIEEGASVWDGAVLRGDVSYIKIGKNTNIQDNAVVHVDYNDPTIIGENVTIGHMAVVHAAKIGNNVIVGIHAVILNGAEIGDGSVVGAGAVVTSRTKIPPKSLVLGIPAKVVRQGEEIEKMAIENGLIYQKLREEHKSGKYARFIP</sequence>
<proteinExistence type="predicted"/>
<dbReference type="InterPro" id="IPR011004">
    <property type="entry name" value="Trimer_LpxA-like_sf"/>
</dbReference>
<dbReference type="GeneID" id="8827915"/>
<accession>B5ID83</accession>
<dbReference type="OrthoDB" id="10940at2157"/>
<evidence type="ECO:0000313" key="2">
    <source>
        <dbReference type="Proteomes" id="UP000001400"/>
    </source>
</evidence>
<dbReference type="InterPro" id="IPR047324">
    <property type="entry name" value="LbH_gamma_CA-like"/>
</dbReference>
<dbReference type="InterPro" id="IPR001451">
    <property type="entry name" value="Hexapep"/>
</dbReference>